<keyword evidence="5" id="KW-0732">Signal</keyword>
<organism evidence="7 8">
    <name type="scientific">Roseimicrobium gellanilyticum</name>
    <dbReference type="NCBI Taxonomy" id="748857"/>
    <lineage>
        <taxon>Bacteria</taxon>
        <taxon>Pseudomonadati</taxon>
        <taxon>Verrucomicrobiota</taxon>
        <taxon>Verrucomicrobiia</taxon>
        <taxon>Verrucomicrobiales</taxon>
        <taxon>Verrucomicrobiaceae</taxon>
        <taxon>Roseimicrobium</taxon>
    </lineage>
</organism>
<keyword evidence="3 4" id="KW-0408">Iron</keyword>
<keyword evidence="1 4" id="KW-0349">Heme</keyword>
<feature type="domain" description="Cytochrome c" evidence="6">
    <location>
        <begin position="23"/>
        <end position="114"/>
    </location>
</feature>
<evidence type="ECO:0000259" key="6">
    <source>
        <dbReference type="PROSITE" id="PS51007"/>
    </source>
</evidence>
<evidence type="ECO:0000256" key="3">
    <source>
        <dbReference type="ARBA" id="ARBA00023004"/>
    </source>
</evidence>
<feature type="chain" id="PRO_5016635859" evidence="5">
    <location>
        <begin position="18"/>
        <end position="134"/>
    </location>
</feature>
<dbReference type="GO" id="GO:0020037">
    <property type="term" value="F:heme binding"/>
    <property type="evidence" value="ECO:0007669"/>
    <property type="project" value="InterPro"/>
</dbReference>
<sequence>MKAITATLLLLFGTLSAAEPPVDFARQIKPIFADRCIMCHNSQTLLGELNLQNRELAMKKRKNGPVIVPNDPEKSPLYLTLTLPPSERKAMPATAHRLPKDEIKFIRRWIEEGAKWPSGKDGAIEARPASPNGR</sequence>
<evidence type="ECO:0000313" key="7">
    <source>
        <dbReference type="EMBL" id="RBP38193.1"/>
    </source>
</evidence>
<dbReference type="EMBL" id="QNRR01000012">
    <property type="protein sequence ID" value="RBP38193.1"/>
    <property type="molecule type" value="Genomic_DNA"/>
</dbReference>
<comment type="caution">
    <text evidence="7">The sequence shown here is derived from an EMBL/GenBank/DDBJ whole genome shotgun (WGS) entry which is preliminary data.</text>
</comment>
<dbReference type="InterPro" id="IPR036909">
    <property type="entry name" value="Cyt_c-like_dom_sf"/>
</dbReference>
<keyword evidence="2 4" id="KW-0479">Metal-binding</keyword>
<evidence type="ECO:0000256" key="5">
    <source>
        <dbReference type="SAM" id="SignalP"/>
    </source>
</evidence>
<dbReference type="InterPro" id="IPR011429">
    <property type="entry name" value="Cyt_c_Planctomycete-type"/>
</dbReference>
<reference evidence="7 8" key="1">
    <citation type="submission" date="2018-06" db="EMBL/GenBank/DDBJ databases">
        <title>Genomic Encyclopedia of Type Strains, Phase IV (KMG-IV): sequencing the most valuable type-strain genomes for metagenomic binning, comparative biology and taxonomic classification.</title>
        <authorList>
            <person name="Goeker M."/>
        </authorList>
    </citation>
    <scope>NUCLEOTIDE SEQUENCE [LARGE SCALE GENOMIC DNA]</scope>
    <source>
        <strain evidence="7 8">DSM 25532</strain>
    </source>
</reference>
<protein>
    <submittedName>
        <fullName evidence="7">Cytochrome c</fullName>
    </submittedName>
</protein>
<proteinExistence type="predicted"/>
<gene>
    <name evidence="7" type="ORF">DES53_112191</name>
</gene>
<dbReference type="PROSITE" id="PS51007">
    <property type="entry name" value="CYTC"/>
    <property type="match status" value="1"/>
</dbReference>
<evidence type="ECO:0000256" key="1">
    <source>
        <dbReference type="ARBA" id="ARBA00022617"/>
    </source>
</evidence>
<dbReference type="SUPFAM" id="SSF46626">
    <property type="entry name" value="Cytochrome c"/>
    <property type="match status" value="1"/>
</dbReference>
<dbReference type="AlphaFoldDB" id="A0A366H9U5"/>
<evidence type="ECO:0000256" key="4">
    <source>
        <dbReference type="PROSITE-ProRule" id="PRU00433"/>
    </source>
</evidence>
<feature type="signal peptide" evidence="5">
    <location>
        <begin position="1"/>
        <end position="17"/>
    </location>
</feature>
<dbReference type="InterPro" id="IPR009056">
    <property type="entry name" value="Cyt_c-like_dom"/>
</dbReference>
<dbReference type="PANTHER" id="PTHR35889">
    <property type="entry name" value="CYCLOINULO-OLIGOSACCHARIDE FRUCTANOTRANSFERASE-RELATED"/>
    <property type="match status" value="1"/>
</dbReference>
<dbReference type="RefSeq" id="WP_113961300.1">
    <property type="nucleotide sequence ID" value="NZ_QNRR01000012.1"/>
</dbReference>
<dbReference type="GO" id="GO:0009055">
    <property type="term" value="F:electron transfer activity"/>
    <property type="evidence" value="ECO:0007669"/>
    <property type="project" value="InterPro"/>
</dbReference>
<name>A0A366H9U5_9BACT</name>
<accession>A0A366H9U5</accession>
<dbReference type="Proteomes" id="UP000253426">
    <property type="component" value="Unassembled WGS sequence"/>
</dbReference>
<evidence type="ECO:0000313" key="8">
    <source>
        <dbReference type="Proteomes" id="UP000253426"/>
    </source>
</evidence>
<dbReference type="PANTHER" id="PTHR35889:SF3">
    <property type="entry name" value="F-BOX DOMAIN-CONTAINING PROTEIN"/>
    <property type="match status" value="1"/>
</dbReference>
<evidence type="ECO:0000256" key="2">
    <source>
        <dbReference type="ARBA" id="ARBA00022723"/>
    </source>
</evidence>
<keyword evidence="8" id="KW-1185">Reference proteome</keyword>
<dbReference type="GO" id="GO:0046872">
    <property type="term" value="F:metal ion binding"/>
    <property type="evidence" value="ECO:0007669"/>
    <property type="project" value="UniProtKB-KW"/>
</dbReference>
<dbReference type="Pfam" id="PF07635">
    <property type="entry name" value="PSCyt1"/>
    <property type="match status" value="1"/>
</dbReference>